<protein>
    <submittedName>
        <fullName evidence="2">Uncharacterized protein</fullName>
    </submittedName>
</protein>
<dbReference type="Proteomes" id="UP000375525">
    <property type="component" value="Unassembled WGS sequence"/>
</dbReference>
<name>A0A5E7P6N3_PSEFL</name>
<proteinExistence type="predicted"/>
<evidence type="ECO:0000313" key="2">
    <source>
        <dbReference type="EMBL" id="VVP45455.1"/>
    </source>
</evidence>
<reference evidence="2 3" key="1">
    <citation type="submission" date="2019-09" db="EMBL/GenBank/DDBJ databases">
        <authorList>
            <person name="Chandra G."/>
            <person name="Truman W A."/>
        </authorList>
    </citation>
    <scope>NUCLEOTIDE SEQUENCE [LARGE SCALE GENOMIC DNA]</scope>
    <source>
        <strain evidence="2">PS880</strain>
    </source>
</reference>
<dbReference type="AlphaFoldDB" id="A0A5E7P6N3"/>
<organism evidence="2 3">
    <name type="scientific">Pseudomonas fluorescens</name>
    <dbReference type="NCBI Taxonomy" id="294"/>
    <lineage>
        <taxon>Bacteria</taxon>
        <taxon>Pseudomonadati</taxon>
        <taxon>Pseudomonadota</taxon>
        <taxon>Gammaproteobacteria</taxon>
        <taxon>Pseudomonadales</taxon>
        <taxon>Pseudomonadaceae</taxon>
        <taxon>Pseudomonas</taxon>
    </lineage>
</organism>
<dbReference type="EMBL" id="CABVIH010000029">
    <property type="protein sequence ID" value="VVP45455.1"/>
    <property type="molecule type" value="Genomic_DNA"/>
</dbReference>
<feature type="compositionally biased region" description="Basic and acidic residues" evidence="1">
    <location>
        <begin position="1"/>
        <end position="11"/>
    </location>
</feature>
<evidence type="ECO:0000256" key="1">
    <source>
        <dbReference type="SAM" id="MobiDB-lite"/>
    </source>
</evidence>
<accession>A0A5E7P6N3</accession>
<evidence type="ECO:0000313" key="3">
    <source>
        <dbReference type="Proteomes" id="UP000375525"/>
    </source>
</evidence>
<feature type="region of interest" description="Disordered" evidence="1">
    <location>
        <begin position="1"/>
        <end position="29"/>
    </location>
</feature>
<sequence>MSGCERNDAHDPLAALNLGSVPAGGEMTP</sequence>
<gene>
    <name evidence="2" type="ORF">PS880_05073</name>
</gene>